<name>A0A9N9U2B8_PHYSR</name>
<evidence type="ECO:0000313" key="1">
    <source>
        <dbReference type="EMBL" id="CAG9865438.1"/>
    </source>
</evidence>
<dbReference type="AlphaFoldDB" id="A0A9N9U2B8"/>
<keyword evidence="2" id="KW-1185">Reference proteome</keyword>
<reference evidence="1" key="1">
    <citation type="submission" date="2022-01" db="EMBL/GenBank/DDBJ databases">
        <authorList>
            <person name="King R."/>
        </authorList>
    </citation>
    <scope>NUCLEOTIDE SEQUENCE</scope>
</reference>
<accession>A0A9N9U2B8</accession>
<gene>
    <name evidence="1" type="ORF">PHYEVI_LOCUS11673</name>
</gene>
<dbReference type="EMBL" id="OU900102">
    <property type="protein sequence ID" value="CAG9865438.1"/>
    <property type="molecule type" value="Genomic_DNA"/>
</dbReference>
<evidence type="ECO:0000313" key="2">
    <source>
        <dbReference type="Proteomes" id="UP001153712"/>
    </source>
</evidence>
<protein>
    <submittedName>
        <fullName evidence="1">Uncharacterized protein</fullName>
    </submittedName>
</protein>
<proteinExistence type="predicted"/>
<dbReference type="Proteomes" id="UP001153712">
    <property type="component" value="Chromosome 9"/>
</dbReference>
<organism evidence="1 2">
    <name type="scientific">Phyllotreta striolata</name>
    <name type="common">Striped flea beetle</name>
    <name type="synonym">Crioceris striolata</name>
    <dbReference type="NCBI Taxonomy" id="444603"/>
    <lineage>
        <taxon>Eukaryota</taxon>
        <taxon>Metazoa</taxon>
        <taxon>Ecdysozoa</taxon>
        <taxon>Arthropoda</taxon>
        <taxon>Hexapoda</taxon>
        <taxon>Insecta</taxon>
        <taxon>Pterygota</taxon>
        <taxon>Neoptera</taxon>
        <taxon>Endopterygota</taxon>
        <taxon>Coleoptera</taxon>
        <taxon>Polyphaga</taxon>
        <taxon>Cucujiformia</taxon>
        <taxon>Chrysomeloidea</taxon>
        <taxon>Chrysomelidae</taxon>
        <taxon>Galerucinae</taxon>
        <taxon>Alticini</taxon>
        <taxon>Phyllotreta</taxon>
    </lineage>
</organism>
<sequence length="36" mass="4310">MSFGFQSFMISARKRFVQLTTSPKRLFFLYGLLLDY</sequence>